<keyword evidence="7" id="KW-1185">Reference proteome</keyword>
<dbReference type="PROSITE" id="PS51290">
    <property type="entry name" value="CRIC"/>
    <property type="match status" value="1"/>
</dbReference>
<evidence type="ECO:0000259" key="6">
    <source>
        <dbReference type="PROSITE" id="PS51290"/>
    </source>
</evidence>
<dbReference type="PROSITE" id="PS50106">
    <property type="entry name" value="PDZ"/>
    <property type="match status" value="1"/>
</dbReference>
<dbReference type="Gene3D" id="2.30.42.10">
    <property type="match status" value="1"/>
</dbReference>
<dbReference type="PROSITE" id="PS50105">
    <property type="entry name" value="SAM_DOMAIN"/>
    <property type="match status" value="1"/>
</dbReference>
<dbReference type="SUPFAM" id="SSF47769">
    <property type="entry name" value="SAM/Pointed domain"/>
    <property type="match status" value="1"/>
</dbReference>
<sequence>MAIFEDTLVEGDIFAFPGVSRTLSFTCVVHSWSNKEVLHWIEGIDSAVAQYRDVLEKSQIDGRGLLLLDEDGIYDLGVSNFGVAKMIFQAIQLLLDFCNNVGEENLQTLCLNVCISIGHLESDMRFIQQSLRPDSSQSEFISLNNILFFSVSQVVEHLKKVLVWLDRSPFDRVSSFISFRSSVMQDCLSLLRAVCDPYLNKHFSEAISSIGEICKNVYEKCDSIITTSFDPMVCYTTFFENAVLRKTKDFPAWGFNLQSSYCGVHIICEVKLLSPADACGKVDAGDEILQINGEMILGWELGKVANKLSSFTNNECCRELILLVNKRPREPTLVPRLPRPGLKLGSTTLLGFKRKCGFVHSVITEESDVMIDETGKKKNKQESSGLHLDSLMTASSISSDFLTGENFFVHQLRLMRRATISCGTPPLRLPNTQQQHAIDRSQSLTIPLMVMGVDDDDGIDEMNTSTARDFKMAEETGMQVEMVIRRRRTMRQQPGGYVRSFIDNQPVCETKHYENANGDDDTDSICTSVLVDKGSALLDESESEREPDHYAVIDVVDQCDLDLMNLSPIYYPEWSSCLRLSSSDENSSDMNTIERQESTKTSDEISVCSYTELASTRSEDSLRNIGIHVAPTKYLLSLSSSLKSNIQAPIAETDEASLGWESEGDSDGNCQECQPTTSATLKNSKEETDAEANSFQNMLEELSYIPCAKLDKKQLEGWIRRKRLEHECSSSKWIKCWMVLREGVLYFYQNPDAMRADIVIAVAKFIVSDAPELKTSKK</sequence>
<dbReference type="Proteomes" id="UP000046393">
    <property type="component" value="Unplaced"/>
</dbReference>
<accession>A0A0N5AS26</accession>
<dbReference type="AlphaFoldDB" id="A0A0N5AS26"/>
<feature type="domain" description="PH" evidence="3">
    <location>
        <begin position="712"/>
        <end position="778"/>
    </location>
</feature>
<feature type="compositionally biased region" description="Polar residues" evidence="2">
    <location>
        <begin position="668"/>
        <end position="682"/>
    </location>
</feature>
<dbReference type="STRING" id="451379.A0A0N5AS26"/>
<dbReference type="InterPro" id="IPR013761">
    <property type="entry name" value="SAM/pointed_sf"/>
</dbReference>
<dbReference type="SMART" id="SM00228">
    <property type="entry name" value="PDZ"/>
    <property type="match status" value="1"/>
</dbReference>
<feature type="domain" description="SAM" evidence="4">
    <location>
        <begin position="32"/>
        <end position="97"/>
    </location>
</feature>
<dbReference type="Gene3D" id="2.30.29.30">
    <property type="entry name" value="Pleckstrin-homology domain (PH domain)/Phosphotyrosine-binding domain (PTB)"/>
    <property type="match status" value="1"/>
</dbReference>
<dbReference type="InterPro" id="IPR001849">
    <property type="entry name" value="PH_domain"/>
</dbReference>
<evidence type="ECO:0000259" key="3">
    <source>
        <dbReference type="PROSITE" id="PS50003"/>
    </source>
</evidence>
<name>A0A0N5AS26_9BILA</name>
<dbReference type="SMART" id="SM00454">
    <property type="entry name" value="SAM"/>
    <property type="match status" value="1"/>
</dbReference>
<dbReference type="InterPro" id="IPR001660">
    <property type="entry name" value="SAM"/>
</dbReference>
<dbReference type="InterPro" id="IPR036034">
    <property type="entry name" value="PDZ_sf"/>
</dbReference>
<evidence type="ECO:0000259" key="5">
    <source>
        <dbReference type="PROSITE" id="PS50106"/>
    </source>
</evidence>
<dbReference type="PANTHER" id="PTHR12844">
    <property type="entry name" value="CONNECTOR ENCHANCER OF KINASE SUPPRESSOR OF RAS"/>
    <property type="match status" value="1"/>
</dbReference>
<feature type="domain" description="CRIC" evidence="6">
    <location>
        <begin position="105"/>
        <end position="201"/>
    </location>
</feature>
<feature type="region of interest" description="Disordered" evidence="2">
    <location>
        <begin position="658"/>
        <end position="686"/>
    </location>
</feature>
<protein>
    <submittedName>
        <fullName evidence="8">PDZ domain-containing protein</fullName>
    </submittedName>
</protein>
<feature type="domain" description="PDZ" evidence="5">
    <location>
        <begin position="241"/>
        <end position="296"/>
    </location>
</feature>
<organism evidence="7 8">
    <name type="scientific">Syphacia muris</name>
    <dbReference type="NCBI Taxonomy" id="451379"/>
    <lineage>
        <taxon>Eukaryota</taxon>
        <taxon>Metazoa</taxon>
        <taxon>Ecdysozoa</taxon>
        <taxon>Nematoda</taxon>
        <taxon>Chromadorea</taxon>
        <taxon>Rhabditida</taxon>
        <taxon>Spirurina</taxon>
        <taxon>Oxyuridomorpha</taxon>
        <taxon>Oxyuroidea</taxon>
        <taxon>Oxyuridae</taxon>
        <taxon>Syphacia</taxon>
    </lineage>
</organism>
<dbReference type="Gene3D" id="1.10.150.50">
    <property type="entry name" value="Transcription Factor, Ets-1"/>
    <property type="match status" value="1"/>
</dbReference>
<dbReference type="PANTHER" id="PTHR12844:SF42">
    <property type="entry name" value="CONNECTOR ENHANCER OF KSR PROTEIN CNK"/>
    <property type="match status" value="1"/>
</dbReference>
<dbReference type="WBParaSite" id="SMUV_0000757601-mRNA-1">
    <property type="protein sequence ID" value="SMUV_0000757601-mRNA-1"/>
    <property type="gene ID" value="SMUV_0000757601"/>
</dbReference>
<dbReference type="InterPro" id="IPR017874">
    <property type="entry name" value="CRIC_domain"/>
</dbReference>
<reference evidence="8" key="1">
    <citation type="submission" date="2017-02" db="UniProtKB">
        <authorList>
            <consortium name="WormBaseParasite"/>
        </authorList>
    </citation>
    <scope>IDENTIFICATION</scope>
</reference>
<evidence type="ECO:0000313" key="8">
    <source>
        <dbReference type="WBParaSite" id="SMUV_0000757601-mRNA-1"/>
    </source>
</evidence>
<dbReference type="InterPro" id="IPR001478">
    <property type="entry name" value="PDZ"/>
</dbReference>
<dbReference type="SUPFAM" id="SSF50156">
    <property type="entry name" value="PDZ domain-like"/>
    <property type="match status" value="1"/>
</dbReference>
<dbReference type="Pfam" id="PF10534">
    <property type="entry name" value="CRIC_ras_sig"/>
    <property type="match status" value="1"/>
</dbReference>
<evidence type="ECO:0000256" key="1">
    <source>
        <dbReference type="ARBA" id="ARBA00009498"/>
    </source>
</evidence>
<dbReference type="InterPro" id="IPR011993">
    <property type="entry name" value="PH-like_dom_sf"/>
</dbReference>
<comment type="similarity">
    <text evidence="1">Belongs to the CNKSR family.</text>
</comment>
<dbReference type="Pfam" id="PF07647">
    <property type="entry name" value="SAM_2"/>
    <property type="match status" value="1"/>
</dbReference>
<evidence type="ECO:0000259" key="4">
    <source>
        <dbReference type="PROSITE" id="PS50105"/>
    </source>
</evidence>
<dbReference type="InterPro" id="IPR051566">
    <property type="entry name" value="CNKSR"/>
</dbReference>
<evidence type="ECO:0000313" key="7">
    <source>
        <dbReference type="Proteomes" id="UP000046393"/>
    </source>
</evidence>
<evidence type="ECO:0000256" key="2">
    <source>
        <dbReference type="SAM" id="MobiDB-lite"/>
    </source>
</evidence>
<dbReference type="PROSITE" id="PS50003">
    <property type="entry name" value="PH_DOMAIN"/>
    <property type="match status" value="1"/>
</dbReference>
<dbReference type="SUPFAM" id="SSF50729">
    <property type="entry name" value="PH domain-like"/>
    <property type="match status" value="1"/>
</dbReference>
<proteinExistence type="inferred from homology"/>